<proteinExistence type="predicted"/>
<organism evidence="1 2">
    <name type="scientific">Pseudomonas chlororaphis</name>
    <dbReference type="NCBI Taxonomy" id="587753"/>
    <lineage>
        <taxon>Bacteria</taxon>
        <taxon>Pseudomonadati</taxon>
        <taxon>Pseudomonadota</taxon>
        <taxon>Gammaproteobacteria</taxon>
        <taxon>Pseudomonadales</taxon>
        <taxon>Pseudomonadaceae</taxon>
        <taxon>Pseudomonas</taxon>
    </lineage>
</organism>
<dbReference type="AlphaFoldDB" id="A0A0A6DEG8"/>
<dbReference type="Proteomes" id="UP000030564">
    <property type="component" value="Unassembled WGS sequence"/>
</dbReference>
<dbReference type="PATRIC" id="fig|587753.9.peg.5065"/>
<dbReference type="EMBL" id="JSFK01000005">
    <property type="protein sequence ID" value="KHA73560.1"/>
    <property type="molecule type" value="Genomic_DNA"/>
</dbReference>
<evidence type="ECO:0000313" key="2">
    <source>
        <dbReference type="Proteomes" id="UP000030564"/>
    </source>
</evidence>
<reference evidence="1 2" key="1">
    <citation type="submission" date="2014-10" db="EMBL/GenBank/DDBJ databases">
        <title>Draft genome sequence of Pseudomonas chlororaphis EA105.</title>
        <authorList>
            <person name="McCully L.M."/>
            <person name="Bitzer A.S."/>
            <person name="Spence C."/>
            <person name="Bais H."/>
            <person name="Silby M.W."/>
        </authorList>
    </citation>
    <scope>NUCLEOTIDE SEQUENCE [LARGE SCALE GENOMIC DNA]</scope>
    <source>
        <strain evidence="1 2">EA105</strain>
    </source>
</reference>
<dbReference type="OrthoDB" id="6925107at2"/>
<gene>
    <name evidence="1" type="ORF">NZ35_10340</name>
</gene>
<sequence length="105" mass="11855">MKLLNDNHCAGGHNSNRPLILSQRTAALGPDTPIVFQESCLSVSSDQSRIVLRRYFEQFSPTNAHWVEYVHSIAAADLIQWIMSHGQLHIECSDSIATQQHKETR</sequence>
<comment type="caution">
    <text evidence="1">The sequence shown here is derived from an EMBL/GenBank/DDBJ whole genome shotgun (WGS) entry which is preliminary data.</text>
</comment>
<name>A0A0A6DEG8_9PSED</name>
<evidence type="ECO:0000313" key="1">
    <source>
        <dbReference type="EMBL" id="KHA73560.1"/>
    </source>
</evidence>
<protein>
    <submittedName>
        <fullName evidence="1">Uncharacterized protein</fullName>
    </submittedName>
</protein>
<accession>A0A0A6DEG8</accession>